<dbReference type="AlphaFoldDB" id="A0A4U9W218"/>
<dbReference type="GO" id="GO:0004777">
    <property type="term" value="F:succinate-semialdehyde dehydrogenase (NAD+) activity"/>
    <property type="evidence" value="ECO:0007669"/>
    <property type="project" value="TreeGrafter"/>
</dbReference>
<dbReference type="SUPFAM" id="SSF53720">
    <property type="entry name" value="ALDH-like"/>
    <property type="match status" value="1"/>
</dbReference>
<dbReference type="EMBL" id="CABEEZ010000126">
    <property type="protein sequence ID" value="VTR52531.1"/>
    <property type="molecule type" value="Genomic_DNA"/>
</dbReference>
<dbReference type="EC" id="1.2.1.79" evidence="4"/>
<dbReference type="InterPro" id="IPR015590">
    <property type="entry name" value="Aldehyde_DH_dom"/>
</dbReference>
<evidence type="ECO:0000259" key="3">
    <source>
        <dbReference type="Pfam" id="PF00171"/>
    </source>
</evidence>
<feature type="region of interest" description="Disordered" evidence="2">
    <location>
        <begin position="114"/>
        <end position="134"/>
    </location>
</feature>
<dbReference type="InterPro" id="IPR016161">
    <property type="entry name" value="Ald_DH/histidinol_DH"/>
</dbReference>
<evidence type="ECO:0000256" key="2">
    <source>
        <dbReference type="SAM" id="MobiDB-lite"/>
    </source>
</evidence>
<dbReference type="Pfam" id="PF00171">
    <property type="entry name" value="Aldedh"/>
    <property type="match status" value="1"/>
</dbReference>
<gene>
    <name evidence="4" type="primary">gabD1</name>
    <name evidence="4" type="ORF">NCTC12965_06386</name>
</gene>
<dbReference type="GO" id="GO:0036243">
    <property type="term" value="F:succinate-semialdehyde dehydrogenase (NADP+) activity"/>
    <property type="evidence" value="ECO:0007669"/>
    <property type="project" value="UniProtKB-EC"/>
</dbReference>
<name>A0A4U9W218_SERFO</name>
<evidence type="ECO:0000313" key="4">
    <source>
        <dbReference type="EMBL" id="VTR52531.1"/>
    </source>
</evidence>
<protein>
    <submittedName>
        <fullName evidence="4">Succinate-semialdehyde dehydrogenase [NADP(+)] 1</fullName>
        <ecNumber evidence="4">1.2.1.79</ecNumber>
    </submittedName>
</protein>
<dbReference type="InterPro" id="IPR016162">
    <property type="entry name" value="Ald_DH_N"/>
</dbReference>
<dbReference type="PANTHER" id="PTHR43217:SF2">
    <property type="entry name" value="SUCCINATE-SEMIALDEHYDE DEHYDROGENASE [NADP(+)]"/>
    <property type="match status" value="1"/>
</dbReference>
<dbReference type="Gene3D" id="3.40.605.10">
    <property type="entry name" value="Aldehyde Dehydrogenase, Chain A, domain 1"/>
    <property type="match status" value="1"/>
</dbReference>
<sequence length="134" mass="14645">MGKLIEQSRGEVKLCGQIARYYANNAQKFLAPVSYESSLGEAWVEHHPIGVLMAVEPWNFPFYQLMRVLAPNLAAGNPVVVKHASIVPHCAEAFEKLVHEAGAPKGPIPTCIFPGSGGQHHRRRSGARCGADRF</sequence>
<dbReference type="PANTHER" id="PTHR43217">
    <property type="entry name" value="SUCCINATE SEMIALDEHYDE DEHYDROGENASE [NAD(P)+] SAD"/>
    <property type="match status" value="1"/>
</dbReference>
<organism evidence="4">
    <name type="scientific">Serratia fonticola</name>
    <dbReference type="NCBI Taxonomy" id="47917"/>
    <lineage>
        <taxon>Bacteria</taxon>
        <taxon>Pseudomonadati</taxon>
        <taxon>Pseudomonadota</taxon>
        <taxon>Gammaproteobacteria</taxon>
        <taxon>Enterobacterales</taxon>
        <taxon>Yersiniaceae</taxon>
        <taxon>Serratia</taxon>
    </lineage>
</organism>
<proteinExistence type="predicted"/>
<dbReference type="InterPro" id="IPR047110">
    <property type="entry name" value="GABD/Sad-like"/>
</dbReference>
<keyword evidence="1 4" id="KW-0560">Oxidoreductase</keyword>
<feature type="domain" description="Aldehyde dehydrogenase" evidence="3">
    <location>
        <begin position="1"/>
        <end position="109"/>
    </location>
</feature>
<reference evidence="4" key="1">
    <citation type="submission" date="2019-05" db="EMBL/GenBank/DDBJ databases">
        <authorList>
            <consortium name="Pathogen Informatics"/>
        </authorList>
    </citation>
    <scope>NUCLEOTIDE SEQUENCE [LARGE SCALE GENOMIC DNA]</scope>
    <source>
        <strain evidence="4">NCTC12965</strain>
    </source>
</reference>
<evidence type="ECO:0000256" key="1">
    <source>
        <dbReference type="ARBA" id="ARBA00023002"/>
    </source>
</evidence>
<accession>A0A4U9W218</accession>